<dbReference type="SUPFAM" id="SSF55781">
    <property type="entry name" value="GAF domain-like"/>
    <property type="match status" value="1"/>
</dbReference>
<evidence type="ECO:0000256" key="11">
    <source>
        <dbReference type="ARBA" id="ARBA00023004"/>
    </source>
</evidence>
<dbReference type="InterPro" id="IPR036890">
    <property type="entry name" value="HATPase_C_sf"/>
</dbReference>
<dbReference type="EC" id="2.7.13.3" evidence="4"/>
<dbReference type="InterPro" id="IPR029016">
    <property type="entry name" value="GAF-like_dom_sf"/>
</dbReference>
<dbReference type="SUPFAM" id="SSF55874">
    <property type="entry name" value="ATPase domain of HSP90 chaperone/DNA topoisomerase II/histidine kinase"/>
    <property type="match status" value="1"/>
</dbReference>
<keyword evidence="9" id="KW-0479">Metal-binding</keyword>
<dbReference type="InterPro" id="IPR011712">
    <property type="entry name" value="Sig_transdc_His_kin_sub3_dim/P"/>
</dbReference>
<dbReference type="AlphaFoldDB" id="A0AA37Q577"/>
<evidence type="ECO:0000256" key="1">
    <source>
        <dbReference type="ARBA" id="ARBA00000085"/>
    </source>
</evidence>
<comment type="cofactor">
    <cofactor evidence="2">
        <name>[4Fe-4S] cluster</name>
        <dbReference type="ChEBI" id="CHEBI:49883"/>
    </cofactor>
</comment>
<dbReference type="GO" id="GO:0051539">
    <property type="term" value="F:4 iron, 4 sulfur cluster binding"/>
    <property type="evidence" value="ECO:0007669"/>
    <property type="project" value="UniProtKB-KW"/>
</dbReference>
<sequence>MSPSASADAAPQLARVLAQVCAVLAADGGAVALADGARCACGREAGAYALATRVHGEGASIGVLEVARADGPPFTAGDATCLAALAEVAAIVVRGAEQVARERGRAERLALIAHVARLVTTDLQLDDLLQRAADATHELLGYENVAIAVIRPDDPDALRLRSFGGAYKQLILGEHRLPLSAGLMGAAARSRTVVCVDDATADPRYVATPGTAGAHAELAVPLLLGGRVLGVLNVERPAPFGADDVEALTIVGDQLAVAIDNARLHDAAQRAAVLEERHRLARELHDSVTQQLFTATLVAQALGTAYARDPDEGERRASMVLELTRGALAEMRALLAELRPAASGETSAPPPADAGLARLRHDGLVAALHAHAESGALGGLPVQIDADGYAPQDAPREEALYRIAREALHNVVKHAHAGHADVRLEVRAGVGRLVVRDDGIGFAAHEARGARRPAGYGLGLRSMRERAAEQGGALRVDSAPGRGTVVEVELPLDAEGTP</sequence>
<name>A0AA37Q577_9BACT</name>
<protein>
    <recommendedName>
        <fullName evidence="5">Oxygen sensor histidine kinase NreB</fullName>
        <ecNumber evidence="4">2.7.13.3</ecNumber>
    </recommendedName>
    <alternativeName>
        <fullName evidence="15">Nitrogen regulation protein B</fullName>
    </alternativeName>
</protein>
<dbReference type="InterPro" id="IPR050482">
    <property type="entry name" value="Sensor_HK_TwoCompSys"/>
</dbReference>
<evidence type="ECO:0000256" key="7">
    <source>
        <dbReference type="ARBA" id="ARBA00022490"/>
    </source>
</evidence>
<dbReference type="PROSITE" id="PS50109">
    <property type="entry name" value="HIS_KIN"/>
    <property type="match status" value="1"/>
</dbReference>
<comment type="subcellular location">
    <subcellularLocation>
        <location evidence="3">Cytoplasm</location>
    </subcellularLocation>
</comment>
<dbReference type="Gene3D" id="3.30.565.10">
    <property type="entry name" value="Histidine kinase-like ATPase, C-terminal domain"/>
    <property type="match status" value="1"/>
</dbReference>
<dbReference type="Proteomes" id="UP001161325">
    <property type="component" value="Unassembled WGS sequence"/>
</dbReference>
<evidence type="ECO:0000313" key="18">
    <source>
        <dbReference type="Proteomes" id="UP001161325"/>
    </source>
</evidence>
<organism evidence="17 18">
    <name type="scientific">Roseisolibacter agri</name>
    <dbReference type="NCBI Taxonomy" id="2014610"/>
    <lineage>
        <taxon>Bacteria</taxon>
        <taxon>Pseudomonadati</taxon>
        <taxon>Gemmatimonadota</taxon>
        <taxon>Gemmatimonadia</taxon>
        <taxon>Gemmatimonadales</taxon>
        <taxon>Gemmatimonadaceae</taxon>
        <taxon>Roseisolibacter</taxon>
    </lineage>
</organism>
<evidence type="ECO:0000256" key="9">
    <source>
        <dbReference type="ARBA" id="ARBA00022723"/>
    </source>
</evidence>
<dbReference type="SMART" id="SM00065">
    <property type="entry name" value="GAF"/>
    <property type="match status" value="1"/>
</dbReference>
<keyword evidence="13" id="KW-0411">Iron-sulfur</keyword>
<keyword evidence="10" id="KW-0418">Kinase</keyword>
<evidence type="ECO:0000256" key="12">
    <source>
        <dbReference type="ARBA" id="ARBA00023012"/>
    </source>
</evidence>
<dbReference type="GO" id="GO:0000155">
    <property type="term" value="F:phosphorelay sensor kinase activity"/>
    <property type="evidence" value="ECO:0007669"/>
    <property type="project" value="InterPro"/>
</dbReference>
<comment type="catalytic activity">
    <reaction evidence="1">
        <text>ATP + protein L-histidine = ADP + protein N-phospho-L-histidine.</text>
        <dbReference type="EC" id="2.7.13.3"/>
    </reaction>
</comment>
<evidence type="ECO:0000256" key="2">
    <source>
        <dbReference type="ARBA" id="ARBA00001966"/>
    </source>
</evidence>
<keyword evidence="7" id="KW-0963">Cytoplasm</keyword>
<dbReference type="PRINTS" id="PR00344">
    <property type="entry name" value="BCTRLSENSOR"/>
</dbReference>
<evidence type="ECO:0000313" key="17">
    <source>
        <dbReference type="EMBL" id="GLC24847.1"/>
    </source>
</evidence>
<dbReference type="RefSeq" id="WP_284349291.1">
    <property type="nucleotide sequence ID" value="NZ_BRXS01000002.1"/>
</dbReference>
<dbReference type="Pfam" id="PF07730">
    <property type="entry name" value="HisKA_3"/>
    <property type="match status" value="1"/>
</dbReference>
<dbReference type="GO" id="GO:0046872">
    <property type="term" value="F:metal ion binding"/>
    <property type="evidence" value="ECO:0007669"/>
    <property type="project" value="UniProtKB-KW"/>
</dbReference>
<dbReference type="InterPro" id="IPR003018">
    <property type="entry name" value="GAF"/>
</dbReference>
<keyword evidence="12" id="KW-0902">Two-component regulatory system</keyword>
<evidence type="ECO:0000256" key="3">
    <source>
        <dbReference type="ARBA" id="ARBA00004496"/>
    </source>
</evidence>
<dbReference type="CDD" id="cd16917">
    <property type="entry name" value="HATPase_UhpB-NarQ-NarX-like"/>
    <property type="match status" value="1"/>
</dbReference>
<dbReference type="SMART" id="SM00387">
    <property type="entry name" value="HATPase_c"/>
    <property type="match status" value="1"/>
</dbReference>
<comment type="function">
    <text evidence="14">Member of the two-component regulatory system NreB/NreC involved in the control of dissimilatory nitrate/nitrite reduction in response to oxygen. NreB functions as a direct oxygen sensor histidine kinase which is autophosphorylated, in the absence of oxygen, probably at the conserved histidine residue, and transfers its phosphate group probably to a conserved aspartate residue of NreC. NreB/NreC activates the expression of the nitrate (narGHJI) and nitrite (nir) reductase operons, as well as the putative nitrate transporter gene narT.</text>
</comment>
<evidence type="ECO:0000256" key="15">
    <source>
        <dbReference type="ARBA" id="ARBA00030800"/>
    </source>
</evidence>
<reference evidence="17" key="1">
    <citation type="submission" date="2022-08" db="EMBL/GenBank/DDBJ databases">
        <title>Draft genome sequencing of Roseisolibacter agri AW1220.</title>
        <authorList>
            <person name="Tobiishi Y."/>
            <person name="Tonouchi A."/>
        </authorList>
    </citation>
    <scope>NUCLEOTIDE SEQUENCE</scope>
    <source>
        <strain evidence="17">AW1220</strain>
    </source>
</reference>
<evidence type="ECO:0000259" key="16">
    <source>
        <dbReference type="PROSITE" id="PS50109"/>
    </source>
</evidence>
<feature type="domain" description="Histidine kinase" evidence="16">
    <location>
        <begin position="400"/>
        <end position="494"/>
    </location>
</feature>
<comment type="caution">
    <text evidence="17">The sequence shown here is derived from an EMBL/GenBank/DDBJ whole genome shotgun (WGS) entry which is preliminary data.</text>
</comment>
<keyword evidence="11" id="KW-0408">Iron</keyword>
<keyword evidence="18" id="KW-1185">Reference proteome</keyword>
<dbReference type="InterPro" id="IPR005467">
    <property type="entry name" value="His_kinase_dom"/>
</dbReference>
<evidence type="ECO:0000256" key="6">
    <source>
        <dbReference type="ARBA" id="ARBA00022485"/>
    </source>
</evidence>
<gene>
    <name evidence="17" type="ORF">rosag_13600</name>
</gene>
<evidence type="ECO:0000256" key="5">
    <source>
        <dbReference type="ARBA" id="ARBA00017322"/>
    </source>
</evidence>
<keyword evidence="8" id="KW-0808">Transferase</keyword>
<dbReference type="Gene3D" id="1.20.5.1930">
    <property type="match status" value="1"/>
</dbReference>
<accession>A0AA37Q577</accession>
<evidence type="ECO:0000256" key="4">
    <source>
        <dbReference type="ARBA" id="ARBA00012438"/>
    </source>
</evidence>
<dbReference type="PANTHER" id="PTHR24421">
    <property type="entry name" value="NITRATE/NITRITE SENSOR PROTEIN NARX-RELATED"/>
    <property type="match status" value="1"/>
</dbReference>
<dbReference type="GO" id="GO:0005737">
    <property type="term" value="C:cytoplasm"/>
    <property type="evidence" value="ECO:0007669"/>
    <property type="project" value="UniProtKB-SubCell"/>
</dbReference>
<dbReference type="InterPro" id="IPR004358">
    <property type="entry name" value="Sig_transdc_His_kin-like_C"/>
</dbReference>
<dbReference type="GO" id="GO:0046983">
    <property type="term" value="F:protein dimerization activity"/>
    <property type="evidence" value="ECO:0007669"/>
    <property type="project" value="InterPro"/>
</dbReference>
<dbReference type="Pfam" id="PF13185">
    <property type="entry name" value="GAF_2"/>
    <property type="match status" value="1"/>
</dbReference>
<proteinExistence type="predicted"/>
<evidence type="ECO:0000256" key="8">
    <source>
        <dbReference type="ARBA" id="ARBA00022679"/>
    </source>
</evidence>
<dbReference type="EMBL" id="BRXS01000002">
    <property type="protein sequence ID" value="GLC24847.1"/>
    <property type="molecule type" value="Genomic_DNA"/>
</dbReference>
<dbReference type="Pfam" id="PF02518">
    <property type="entry name" value="HATPase_c"/>
    <property type="match status" value="1"/>
</dbReference>
<dbReference type="Gene3D" id="3.30.450.40">
    <property type="match status" value="1"/>
</dbReference>
<evidence type="ECO:0000256" key="10">
    <source>
        <dbReference type="ARBA" id="ARBA00022777"/>
    </source>
</evidence>
<evidence type="ECO:0000256" key="13">
    <source>
        <dbReference type="ARBA" id="ARBA00023014"/>
    </source>
</evidence>
<evidence type="ECO:0000256" key="14">
    <source>
        <dbReference type="ARBA" id="ARBA00024827"/>
    </source>
</evidence>
<keyword evidence="6" id="KW-0004">4Fe-4S</keyword>
<dbReference type="GO" id="GO:0016020">
    <property type="term" value="C:membrane"/>
    <property type="evidence" value="ECO:0007669"/>
    <property type="project" value="InterPro"/>
</dbReference>
<dbReference type="InterPro" id="IPR003594">
    <property type="entry name" value="HATPase_dom"/>
</dbReference>